<dbReference type="Pfam" id="PF16488">
    <property type="entry name" value="ArgoL2"/>
    <property type="match status" value="1"/>
</dbReference>
<dbReference type="InterPro" id="IPR036397">
    <property type="entry name" value="RNaseH_sf"/>
</dbReference>
<dbReference type="AlphaFoldDB" id="A0A8T0FLG5"/>
<feature type="domain" description="PAZ" evidence="3">
    <location>
        <begin position="383"/>
        <end position="501"/>
    </location>
</feature>
<dbReference type="SUPFAM" id="SSF101690">
    <property type="entry name" value="PAZ domain"/>
    <property type="match status" value="1"/>
</dbReference>
<dbReference type="Gene3D" id="3.30.420.10">
    <property type="entry name" value="Ribonuclease H-like superfamily/Ribonuclease H"/>
    <property type="match status" value="1"/>
</dbReference>
<dbReference type="PROSITE" id="PS50822">
    <property type="entry name" value="PIWI"/>
    <property type="match status" value="1"/>
</dbReference>
<dbReference type="GO" id="GO:0003723">
    <property type="term" value="F:RNA binding"/>
    <property type="evidence" value="ECO:0007669"/>
    <property type="project" value="InterPro"/>
</dbReference>
<dbReference type="InterPro" id="IPR032473">
    <property type="entry name" value="Argonaute_Mid_dom"/>
</dbReference>
<dbReference type="SMART" id="SM00949">
    <property type="entry name" value="PAZ"/>
    <property type="match status" value="1"/>
</dbReference>
<dbReference type="CDD" id="cd02846">
    <property type="entry name" value="PAZ_argonaute_like"/>
    <property type="match status" value="1"/>
</dbReference>
<dbReference type="Pfam" id="PF16487">
    <property type="entry name" value="ArgoMid"/>
    <property type="match status" value="1"/>
</dbReference>
<accession>A0A8T0FLG5</accession>
<dbReference type="InterPro" id="IPR032474">
    <property type="entry name" value="Argonaute_N"/>
</dbReference>
<reference evidence="5" key="2">
    <citation type="submission" date="2020-06" db="EMBL/GenBank/DDBJ databases">
        <authorList>
            <person name="Sheffer M."/>
        </authorList>
    </citation>
    <scope>NUCLEOTIDE SEQUENCE</scope>
</reference>
<dbReference type="EMBL" id="JABXBU010000011">
    <property type="protein sequence ID" value="KAF8791225.1"/>
    <property type="molecule type" value="Genomic_DNA"/>
</dbReference>
<dbReference type="Pfam" id="PF02171">
    <property type="entry name" value="Piwi"/>
    <property type="match status" value="1"/>
</dbReference>
<dbReference type="CDD" id="cd04657">
    <property type="entry name" value="Piwi_ago-like"/>
    <property type="match status" value="1"/>
</dbReference>
<sequence length="1017" mass="113862">MMVSHLGNHKQAEARHPHIGSPKLTGRGHGQPGGLQDSPSSSANPPVTGRGITPPYRQSQAESGRAAERQQECPPPSRANPSVRGQGITPPYRQSQAEPGRAPGRQQECPPPSRVNPSVRGLPSPGISQPTPVHKPPATQPERKAVDTVSALGIELKQKLALTPALPAKPTPGKLGRPIKLIANLFNFQAPSGNIYHYDVEISNSGRSMTTRQLPPTPSAATPEEEFEGRHPAYDGMKNMYTREPLKIGKELKRDVYLEEAVPGDPRGKKKETFKITIKPVQKTETHDCAISLDPLHALFAGTVTSVPQEAVMAMETILRHGPCKHATPIGRSFYYPPLPQDIHPLGGGLEIWFGYHQSFRLGQWKPLVNINITATAFYQKGPILKFIADFLHIEDRELQQMKCLKDSDITKIGKQLKSARIEVIHLKYRRKYRVVNLTKDSAQNKIFNNTTADGQSVKMSVAQYFALNYTPLKYPNLPCIQVNPENRGIFIPIEVCHLVEGQHFRAKLDDKQSAQMIRFTSQPPKKRLEEIKETITSARFNEDPCVREFGLKVSTEPLSLEGRVLEPPDVIYKDNKKVTPHDGSWNIKGRQYLKGAKINTWVLLSFSNINFCGYPALERFAELLCRIAWEQGIVISHPAIIDIIDIHRRNIKSILTEVKDKYDANLVVIVVPANDKVVYGEIKHVAETMLGLNTQCIKDNNIVFNCNVPLVSNVCQKINAKTGGVNNTLTFDEPPSIMRKPVIIIGADVTHPGPSVEMKPSIAACVGSLDYYPFRYAVKLSLQKSTNESKESIEIILNLKEMVIELLKRFYIHTRGKKPEKILFYRDGVSEGQFYQVKQEEVKSIREACTALESCYQPGITFIVVQKRHHVRFFPEDARTGVGKMRNVPPGTTVDTTVVHPLNYDFFLCSHFGLQGTSRPAHYTVIEDDNEFGSDDLQKLTYYLCHTFGRCTRSISIPTPVQYAHLAAFRARYYLLQTISENSASSTSSDYHSISEAAKKALDNAEKFMKDTMFFL</sequence>
<evidence type="ECO:0000256" key="2">
    <source>
        <dbReference type="SAM" id="MobiDB-lite"/>
    </source>
</evidence>
<feature type="domain" description="Piwi" evidence="4">
    <location>
        <begin position="667"/>
        <end position="977"/>
    </location>
</feature>
<dbReference type="InterPro" id="IPR012337">
    <property type="entry name" value="RNaseH-like_sf"/>
</dbReference>
<dbReference type="PROSITE" id="PS50821">
    <property type="entry name" value="PAZ"/>
    <property type="match status" value="1"/>
</dbReference>
<dbReference type="PANTHER" id="PTHR22891">
    <property type="entry name" value="EUKARYOTIC TRANSLATION INITIATION FACTOR 2C"/>
    <property type="match status" value="1"/>
</dbReference>
<dbReference type="Pfam" id="PF02170">
    <property type="entry name" value="PAZ"/>
    <property type="match status" value="1"/>
</dbReference>
<evidence type="ECO:0000313" key="5">
    <source>
        <dbReference type="EMBL" id="KAF8791225.1"/>
    </source>
</evidence>
<dbReference type="InterPro" id="IPR032472">
    <property type="entry name" value="ArgoL2"/>
</dbReference>
<dbReference type="SMART" id="SM01163">
    <property type="entry name" value="DUF1785"/>
    <property type="match status" value="1"/>
</dbReference>
<dbReference type="SMART" id="SM00950">
    <property type="entry name" value="Piwi"/>
    <property type="match status" value="1"/>
</dbReference>
<dbReference type="Pfam" id="PF16486">
    <property type="entry name" value="ArgoN"/>
    <property type="match status" value="1"/>
</dbReference>
<proteinExistence type="inferred from homology"/>
<comment type="similarity">
    <text evidence="1">Belongs to the argonaute family.</text>
</comment>
<dbReference type="Proteomes" id="UP000807504">
    <property type="component" value="Unassembled WGS sequence"/>
</dbReference>
<dbReference type="Gene3D" id="2.170.260.10">
    <property type="entry name" value="paz domain"/>
    <property type="match status" value="1"/>
</dbReference>
<dbReference type="InterPro" id="IPR036085">
    <property type="entry name" value="PAZ_dom_sf"/>
</dbReference>
<evidence type="ECO:0000256" key="1">
    <source>
        <dbReference type="RuleBase" id="RU361178"/>
    </source>
</evidence>
<feature type="region of interest" description="Disordered" evidence="2">
    <location>
        <begin position="1"/>
        <end position="146"/>
    </location>
</feature>
<protein>
    <submittedName>
        <fullName evidence="5">Protein argonaute-2-like protein</fullName>
    </submittedName>
</protein>
<keyword evidence="6" id="KW-1185">Reference proteome</keyword>
<feature type="region of interest" description="Disordered" evidence="2">
    <location>
        <begin position="207"/>
        <end position="236"/>
    </location>
</feature>
<dbReference type="SUPFAM" id="SSF53098">
    <property type="entry name" value="Ribonuclease H-like"/>
    <property type="match status" value="1"/>
</dbReference>
<dbReference type="InterPro" id="IPR014811">
    <property type="entry name" value="ArgoL1"/>
</dbReference>
<organism evidence="5 6">
    <name type="scientific">Argiope bruennichi</name>
    <name type="common">Wasp spider</name>
    <name type="synonym">Aranea bruennichi</name>
    <dbReference type="NCBI Taxonomy" id="94029"/>
    <lineage>
        <taxon>Eukaryota</taxon>
        <taxon>Metazoa</taxon>
        <taxon>Ecdysozoa</taxon>
        <taxon>Arthropoda</taxon>
        <taxon>Chelicerata</taxon>
        <taxon>Arachnida</taxon>
        <taxon>Araneae</taxon>
        <taxon>Araneomorphae</taxon>
        <taxon>Entelegynae</taxon>
        <taxon>Araneoidea</taxon>
        <taxon>Araneidae</taxon>
        <taxon>Argiope</taxon>
    </lineage>
</organism>
<dbReference type="InterPro" id="IPR045246">
    <property type="entry name" value="Piwi_ago-like"/>
</dbReference>
<gene>
    <name evidence="5" type="ORF">HNY73_006125</name>
</gene>
<dbReference type="InterPro" id="IPR003165">
    <property type="entry name" value="Piwi"/>
</dbReference>
<evidence type="ECO:0000313" key="6">
    <source>
        <dbReference type="Proteomes" id="UP000807504"/>
    </source>
</evidence>
<comment type="caution">
    <text evidence="5">The sequence shown here is derived from an EMBL/GenBank/DDBJ whole genome shotgun (WGS) entry which is preliminary data.</text>
</comment>
<reference evidence="5" key="1">
    <citation type="journal article" date="2020" name="bioRxiv">
        <title>Chromosome-level reference genome of the European wasp spider Argiope bruennichi: a resource for studies on range expansion and evolutionary adaptation.</title>
        <authorList>
            <person name="Sheffer M.M."/>
            <person name="Hoppe A."/>
            <person name="Krehenwinkel H."/>
            <person name="Uhl G."/>
            <person name="Kuss A.W."/>
            <person name="Jensen L."/>
            <person name="Jensen C."/>
            <person name="Gillespie R.G."/>
            <person name="Hoff K.J."/>
            <person name="Prost S."/>
        </authorList>
    </citation>
    <scope>NUCLEOTIDE SEQUENCE</scope>
</reference>
<dbReference type="InterPro" id="IPR003100">
    <property type="entry name" value="PAZ_dom"/>
</dbReference>
<dbReference type="Pfam" id="PF08699">
    <property type="entry name" value="ArgoL1"/>
    <property type="match status" value="1"/>
</dbReference>
<evidence type="ECO:0000259" key="4">
    <source>
        <dbReference type="PROSITE" id="PS50822"/>
    </source>
</evidence>
<evidence type="ECO:0000259" key="3">
    <source>
        <dbReference type="PROSITE" id="PS50821"/>
    </source>
</evidence>
<name>A0A8T0FLG5_ARGBR</name>
<dbReference type="GO" id="GO:0034587">
    <property type="term" value="P:piRNA processing"/>
    <property type="evidence" value="ECO:0007669"/>
    <property type="project" value="UniProtKB-ARBA"/>
</dbReference>
<dbReference type="Gene3D" id="3.40.50.2300">
    <property type="match status" value="1"/>
</dbReference>